<name>A0A6A6DLJ9_9PEZI</name>
<reference evidence="2" key="1">
    <citation type="journal article" date="2020" name="Stud. Mycol.">
        <title>101 Dothideomycetes genomes: a test case for predicting lifestyles and emergence of pathogens.</title>
        <authorList>
            <person name="Haridas S."/>
            <person name="Albert R."/>
            <person name="Binder M."/>
            <person name="Bloem J."/>
            <person name="Labutti K."/>
            <person name="Salamov A."/>
            <person name="Andreopoulos B."/>
            <person name="Baker S."/>
            <person name="Barry K."/>
            <person name="Bills G."/>
            <person name="Bluhm B."/>
            <person name="Cannon C."/>
            <person name="Castanera R."/>
            <person name="Culley D."/>
            <person name="Daum C."/>
            <person name="Ezra D."/>
            <person name="Gonzalez J."/>
            <person name="Henrissat B."/>
            <person name="Kuo A."/>
            <person name="Liang C."/>
            <person name="Lipzen A."/>
            <person name="Lutzoni F."/>
            <person name="Magnuson J."/>
            <person name="Mondo S."/>
            <person name="Nolan M."/>
            <person name="Ohm R."/>
            <person name="Pangilinan J."/>
            <person name="Park H.-J."/>
            <person name="Ramirez L."/>
            <person name="Alfaro M."/>
            <person name="Sun H."/>
            <person name="Tritt A."/>
            <person name="Yoshinaga Y."/>
            <person name="Zwiers L.-H."/>
            <person name="Turgeon B."/>
            <person name="Goodwin S."/>
            <person name="Spatafora J."/>
            <person name="Crous P."/>
            <person name="Grigoriev I."/>
        </authorList>
    </citation>
    <scope>NUCLEOTIDE SEQUENCE</scope>
    <source>
        <strain evidence="2">CBS 207.26</strain>
    </source>
</reference>
<dbReference type="EMBL" id="ML994668">
    <property type="protein sequence ID" value="KAF2179252.1"/>
    <property type="molecule type" value="Genomic_DNA"/>
</dbReference>
<feature type="non-terminal residue" evidence="2">
    <location>
        <position position="1"/>
    </location>
</feature>
<evidence type="ECO:0000313" key="3">
    <source>
        <dbReference type="Proteomes" id="UP000800200"/>
    </source>
</evidence>
<feature type="region of interest" description="Disordered" evidence="1">
    <location>
        <begin position="150"/>
        <end position="198"/>
    </location>
</feature>
<dbReference type="Proteomes" id="UP000800200">
    <property type="component" value="Unassembled WGS sequence"/>
</dbReference>
<gene>
    <name evidence="2" type="ORF">K469DRAFT_596880</name>
</gene>
<accession>A0A6A6DLJ9</accession>
<feature type="compositionally biased region" description="Basic residues" evidence="1">
    <location>
        <begin position="157"/>
        <end position="166"/>
    </location>
</feature>
<dbReference type="AlphaFoldDB" id="A0A6A6DLJ9"/>
<keyword evidence="3" id="KW-1185">Reference proteome</keyword>
<evidence type="ECO:0000256" key="1">
    <source>
        <dbReference type="SAM" id="MobiDB-lite"/>
    </source>
</evidence>
<sequence length="198" mass="22147">RNITSAWAACGLFPFNPDRVLRKTPKPPAQSTVLSADEIKVGSCQEDELPQTPVTPESAEAFMSLHNLIKQDTYTLNETSIPRLQRRVQKLANAGQRSLAYCALLDDRNQFLTKINNEAKVRRSTKSVVLGKAKVMSFEDIEEARIKRAAKDATKGTGKRGRKRKSAVQEADEPEPEQEVAQTIEAPEPWRAPVARMY</sequence>
<protein>
    <submittedName>
        <fullName evidence="2">Uncharacterized protein</fullName>
    </submittedName>
</protein>
<proteinExistence type="predicted"/>
<organism evidence="2 3">
    <name type="scientific">Zopfia rhizophila CBS 207.26</name>
    <dbReference type="NCBI Taxonomy" id="1314779"/>
    <lineage>
        <taxon>Eukaryota</taxon>
        <taxon>Fungi</taxon>
        <taxon>Dikarya</taxon>
        <taxon>Ascomycota</taxon>
        <taxon>Pezizomycotina</taxon>
        <taxon>Dothideomycetes</taxon>
        <taxon>Dothideomycetes incertae sedis</taxon>
        <taxon>Zopfiaceae</taxon>
        <taxon>Zopfia</taxon>
    </lineage>
</organism>
<dbReference type="OrthoDB" id="4357141at2759"/>
<evidence type="ECO:0000313" key="2">
    <source>
        <dbReference type="EMBL" id="KAF2179252.1"/>
    </source>
</evidence>